<evidence type="ECO:0000256" key="8">
    <source>
        <dbReference type="ARBA" id="ARBA00022840"/>
    </source>
</evidence>
<evidence type="ECO:0000313" key="12">
    <source>
        <dbReference type="EMBL" id="CAG7650256.1"/>
    </source>
</evidence>
<dbReference type="GO" id="GO:0000103">
    <property type="term" value="P:sulfate assimilation"/>
    <property type="evidence" value="ECO:0007669"/>
    <property type="project" value="UniProtKB-UniRule"/>
</dbReference>
<comment type="caution">
    <text evidence="12">The sequence shown here is derived from an EMBL/GenBank/DDBJ whole genome shotgun (WGS) entry which is preliminary data.</text>
</comment>
<gene>
    <name evidence="12" type="primary">cysC_2</name>
    <name evidence="9" type="synonym">cysC</name>
    <name evidence="12" type="ORF">PAESOLCIP111_06041</name>
</gene>
<evidence type="ECO:0000256" key="3">
    <source>
        <dbReference type="ARBA" id="ARBA00004806"/>
    </source>
</evidence>
<evidence type="ECO:0000313" key="13">
    <source>
        <dbReference type="Proteomes" id="UP000693672"/>
    </source>
</evidence>
<comment type="pathway">
    <text evidence="3 9 10">Sulfur metabolism; hydrogen sulfide biosynthesis; sulfite from sulfate: step 2/3.</text>
</comment>
<comment type="function">
    <text evidence="2 9 10">Catalyzes the synthesis of activated sulfate.</text>
</comment>
<keyword evidence="6 9" id="KW-0547">Nucleotide-binding</keyword>
<accession>A0A916KA15</accession>
<feature type="domain" description="APS kinase" evidence="11">
    <location>
        <begin position="25"/>
        <end position="174"/>
    </location>
</feature>
<keyword evidence="7 9" id="KW-0418">Kinase</keyword>
<dbReference type="PANTHER" id="PTHR11055:SF1">
    <property type="entry name" value="PAPS SYNTHETASE, ISOFORM D"/>
    <property type="match status" value="1"/>
</dbReference>
<feature type="binding site" evidence="9">
    <location>
        <begin position="32"/>
        <end position="39"/>
    </location>
    <ligand>
        <name>ATP</name>
        <dbReference type="ChEBI" id="CHEBI:30616"/>
    </ligand>
</feature>
<keyword evidence="8 9" id="KW-0067">ATP-binding</keyword>
<organism evidence="12 13">
    <name type="scientific">Paenibacillus solanacearum</name>
    <dbReference type="NCBI Taxonomy" id="2048548"/>
    <lineage>
        <taxon>Bacteria</taxon>
        <taxon>Bacillati</taxon>
        <taxon>Bacillota</taxon>
        <taxon>Bacilli</taxon>
        <taxon>Bacillales</taxon>
        <taxon>Paenibacillaceae</taxon>
        <taxon>Paenibacillus</taxon>
    </lineage>
</organism>
<dbReference type="NCBIfam" id="NF003013">
    <property type="entry name" value="PRK03846.1"/>
    <property type="match status" value="1"/>
</dbReference>
<evidence type="ECO:0000256" key="5">
    <source>
        <dbReference type="ARBA" id="ARBA00022679"/>
    </source>
</evidence>
<keyword evidence="13" id="KW-1185">Reference proteome</keyword>
<evidence type="ECO:0000256" key="6">
    <source>
        <dbReference type="ARBA" id="ARBA00022741"/>
    </source>
</evidence>
<dbReference type="PANTHER" id="PTHR11055">
    <property type="entry name" value="BIFUNCTIONAL 3'-PHOSPHOADENOSINE 5'-PHOSPHOSULFATE SYNTHASE"/>
    <property type="match status" value="1"/>
</dbReference>
<evidence type="ECO:0000256" key="10">
    <source>
        <dbReference type="RuleBase" id="RU004347"/>
    </source>
</evidence>
<evidence type="ECO:0000256" key="2">
    <source>
        <dbReference type="ARBA" id="ARBA00002632"/>
    </source>
</evidence>
<evidence type="ECO:0000256" key="9">
    <source>
        <dbReference type="HAMAP-Rule" id="MF_00065"/>
    </source>
</evidence>
<evidence type="ECO:0000256" key="7">
    <source>
        <dbReference type="ARBA" id="ARBA00022777"/>
    </source>
</evidence>
<proteinExistence type="inferred from homology"/>
<dbReference type="GO" id="GO:0004020">
    <property type="term" value="F:adenylylsulfate kinase activity"/>
    <property type="evidence" value="ECO:0007669"/>
    <property type="project" value="UniProtKB-UniRule"/>
</dbReference>
<keyword evidence="5 9" id="KW-0808">Transferase</keyword>
<evidence type="ECO:0000256" key="4">
    <source>
        <dbReference type="ARBA" id="ARBA00007008"/>
    </source>
</evidence>
<dbReference type="EC" id="2.7.1.25" evidence="9 10"/>
<dbReference type="Proteomes" id="UP000693672">
    <property type="component" value="Unassembled WGS sequence"/>
</dbReference>
<evidence type="ECO:0000256" key="1">
    <source>
        <dbReference type="ARBA" id="ARBA00001823"/>
    </source>
</evidence>
<dbReference type="NCBIfam" id="TIGR00455">
    <property type="entry name" value="apsK"/>
    <property type="match status" value="1"/>
</dbReference>
<dbReference type="InterPro" id="IPR059117">
    <property type="entry name" value="APS_kinase_dom"/>
</dbReference>
<evidence type="ECO:0000259" key="11">
    <source>
        <dbReference type="Pfam" id="PF01583"/>
    </source>
</evidence>
<dbReference type="AlphaFoldDB" id="A0A916KA15"/>
<keyword evidence="9" id="KW-0597">Phosphoprotein</keyword>
<dbReference type="HAMAP" id="MF_00065">
    <property type="entry name" value="Adenylyl_sulf_kinase"/>
    <property type="match status" value="1"/>
</dbReference>
<protein>
    <recommendedName>
        <fullName evidence="9 10">Adenylyl-sulfate kinase</fullName>
        <ecNumber evidence="9 10">2.7.1.25</ecNumber>
    </recommendedName>
    <alternativeName>
        <fullName evidence="9">APS kinase</fullName>
    </alternativeName>
    <alternativeName>
        <fullName evidence="9">ATP adenosine-5'-phosphosulfate 3'-phosphotransferase</fullName>
    </alternativeName>
    <alternativeName>
        <fullName evidence="9">Adenosine-5'-phosphosulfate kinase</fullName>
    </alternativeName>
</protein>
<dbReference type="FunFam" id="3.40.50.300:FF:000212">
    <property type="entry name" value="Adenylyl-sulfate kinase"/>
    <property type="match status" value="1"/>
</dbReference>
<dbReference type="GO" id="GO:0005524">
    <property type="term" value="F:ATP binding"/>
    <property type="evidence" value="ECO:0007669"/>
    <property type="project" value="UniProtKB-UniRule"/>
</dbReference>
<feature type="active site" description="Phosphoserine intermediate" evidence="9">
    <location>
        <position position="106"/>
    </location>
</feature>
<comment type="similarity">
    <text evidence="4 9 10">Belongs to the APS kinase family.</text>
</comment>
<comment type="catalytic activity">
    <reaction evidence="1 9 10">
        <text>adenosine 5'-phosphosulfate + ATP = 3'-phosphoadenylyl sulfate + ADP + H(+)</text>
        <dbReference type="Rhea" id="RHEA:24152"/>
        <dbReference type="ChEBI" id="CHEBI:15378"/>
        <dbReference type="ChEBI" id="CHEBI:30616"/>
        <dbReference type="ChEBI" id="CHEBI:58243"/>
        <dbReference type="ChEBI" id="CHEBI:58339"/>
        <dbReference type="ChEBI" id="CHEBI:456216"/>
        <dbReference type="EC" id="2.7.1.25"/>
    </reaction>
</comment>
<dbReference type="GO" id="GO:0070814">
    <property type="term" value="P:hydrogen sulfide biosynthetic process"/>
    <property type="evidence" value="ECO:0007669"/>
    <property type="project" value="UniProtKB-UniRule"/>
</dbReference>
<dbReference type="InterPro" id="IPR002891">
    <property type="entry name" value="APS"/>
</dbReference>
<dbReference type="CDD" id="cd02027">
    <property type="entry name" value="APSK"/>
    <property type="match status" value="1"/>
</dbReference>
<dbReference type="RefSeq" id="WP_218095722.1">
    <property type="nucleotide sequence ID" value="NZ_CAJVAS010000052.1"/>
</dbReference>
<dbReference type="Pfam" id="PF01583">
    <property type="entry name" value="APS_kinase"/>
    <property type="match status" value="1"/>
</dbReference>
<name>A0A916KA15_9BACL</name>
<reference evidence="12" key="1">
    <citation type="submission" date="2021-06" db="EMBL/GenBank/DDBJ databases">
        <authorList>
            <person name="Criscuolo A."/>
        </authorList>
    </citation>
    <scope>NUCLEOTIDE SEQUENCE</scope>
    <source>
        <strain evidence="12">CIP111600</strain>
    </source>
</reference>
<dbReference type="EMBL" id="CAJVAS010000052">
    <property type="protein sequence ID" value="CAG7650256.1"/>
    <property type="molecule type" value="Genomic_DNA"/>
</dbReference>
<sequence>METNITRHPSHITRDHRYRLNRHHSSVLWLTGLSGSGKSTLAYALEKALYQASCRSYVLDGDNIRHGLNQDLGFQPEDRKENIRRIAEVAKLFADAGMIAVTAFISPYRADREMARSIVGEGDFIEIYVKCSLSECERRDPKGLYQKARAGEIAQFTGISAPYEPPDRPELVIESDRYSVSESVARILNLLSSRTKLSLENRNRE</sequence>